<name>A0ABT2H898_9MICO</name>
<dbReference type="InterPro" id="IPR036390">
    <property type="entry name" value="WH_DNA-bd_sf"/>
</dbReference>
<reference evidence="1" key="1">
    <citation type="submission" date="2022-08" db="EMBL/GenBank/DDBJ databases">
        <authorList>
            <person name="Deng Y."/>
            <person name="Han X.-F."/>
            <person name="Zhang Y.-Q."/>
        </authorList>
    </citation>
    <scope>NUCLEOTIDE SEQUENCE</scope>
    <source>
        <strain evidence="1">CPCC 203386</strain>
    </source>
</reference>
<keyword evidence="2" id="KW-1185">Reference proteome</keyword>
<dbReference type="InterPro" id="IPR036388">
    <property type="entry name" value="WH-like_DNA-bd_sf"/>
</dbReference>
<organism evidence="1 2">
    <name type="scientific">Herbiconiux daphne</name>
    <dbReference type="NCBI Taxonomy" id="2970914"/>
    <lineage>
        <taxon>Bacteria</taxon>
        <taxon>Bacillati</taxon>
        <taxon>Actinomycetota</taxon>
        <taxon>Actinomycetes</taxon>
        <taxon>Micrococcales</taxon>
        <taxon>Microbacteriaceae</taxon>
        <taxon>Herbiconiux</taxon>
    </lineage>
</organism>
<dbReference type="Pfam" id="PF11625">
    <property type="entry name" value="DUF3253"/>
    <property type="match status" value="1"/>
</dbReference>
<dbReference type="SUPFAM" id="SSF46785">
    <property type="entry name" value="Winged helix' DNA-binding domain"/>
    <property type="match status" value="1"/>
</dbReference>
<dbReference type="InterPro" id="IPR021660">
    <property type="entry name" value="DUF3253"/>
</dbReference>
<proteinExistence type="predicted"/>
<dbReference type="EMBL" id="JANLCJ010000011">
    <property type="protein sequence ID" value="MCS5736103.1"/>
    <property type="molecule type" value="Genomic_DNA"/>
</dbReference>
<evidence type="ECO:0000313" key="2">
    <source>
        <dbReference type="Proteomes" id="UP001165586"/>
    </source>
</evidence>
<gene>
    <name evidence="1" type="ORF">N1032_20380</name>
</gene>
<accession>A0ABT2H898</accession>
<sequence length="89" mass="9868">MAHQSAEGIDERLESAILELLARRAPTSTICPSDAARHVGDDDWRALMEPARQAAQRLVESGEVEITQHGEVVDLASARGPIRIRRRTR</sequence>
<protein>
    <submittedName>
        <fullName evidence="1">DUF3253 domain-containing protein</fullName>
    </submittedName>
</protein>
<comment type="caution">
    <text evidence="1">The sequence shown here is derived from an EMBL/GenBank/DDBJ whole genome shotgun (WGS) entry which is preliminary data.</text>
</comment>
<evidence type="ECO:0000313" key="1">
    <source>
        <dbReference type="EMBL" id="MCS5736103.1"/>
    </source>
</evidence>
<dbReference type="Gene3D" id="1.10.10.10">
    <property type="entry name" value="Winged helix-like DNA-binding domain superfamily/Winged helix DNA-binding domain"/>
    <property type="match status" value="1"/>
</dbReference>
<dbReference type="Proteomes" id="UP001165586">
    <property type="component" value="Unassembled WGS sequence"/>
</dbReference>
<dbReference type="RefSeq" id="WP_259541854.1">
    <property type="nucleotide sequence ID" value="NZ_JANLCJ010000011.1"/>
</dbReference>